<feature type="transmembrane region" description="Helical" evidence="1">
    <location>
        <begin position="340"/>
        <end position="363"/>
    </location>
</feature>
<dbReference type="InterPro" id="IPR011701">
    <property type="entry name" value="MFS"/>
</dbReference>
<feature type="transmembrane region" description="Helical" evidence="1">
    <location>
        <begin position="170"/>
        <end position="189"/>
    </location>
</feature>
<feature type="transmembrane region" description="Helical" evidence="1">
    <location>
        <begin position="250"/>
        <end position="275"/>
    </location>
</feature>
<keyword evidence="3" id="KW-1185">Reference proteome</keyword>
<feature type="transmembrane region" description="Helical" evidence="1">
    <location>
        <begin position="55"/>
        <end position="77"/>
    </location>
</feature>
<feature type="transmembrane region" description="Helical" evidence="1">
    <location>
        <begin position="108"/>
        <end position="129"/>
    </location>
</feature>
<comment type="caution">
    <text evidence="2">The sequence shown here is derived from an EMBL/GenBank/DDBJ whole genome shotgun (WGS) entry which is preliminary data.</text>
</comment>
<keyword evidence="1" id="KW-1133">Transmembrane helix</keyword>
<sequence length="393" mass="39202">MTATHESPPRGAVAPALLVSAILLLALNLRGPIVAVSPVAGAIRADLGIDSATVGLLTSLPVLCFGLATPLASALLARLGVARGVLVALGVLLAGTVVRSVGGLPTAIVGTLLIGAAVTVGNVAVPVVIGRDLPQRAGAVLGLYTAALNVGSMITLSLTVPIAGATNWRIAVASWGLLGLASAALWWWATRRAVAGGPAAPAGTTVAGPVWWRRPVVWTLTAAFSGQAFAYYGVTAWLPQLLADERGMGVGAAGTASSVFQVAAIAGAVGVPVLLRVVPARVTVWVVAAAWLTLPLGLLVAPAAWAVWCALGGAAQGGGITVIFSLIVRQARDQAENRRMSALVQGGGYTVAAAGPLVLGALHESSGGWTVPLLAVVAAVLLLAGAGTLAARR</sequence>
<dbReference type="Proteomes" id="UP001500449">
    <property type="component" value="Unassembled WGS sequence"/>
</dbReference>
<name>A0ABN2MNS8_9PSEU</name>
<keyword evidence="1" id="KW-0472">Membrane</keyword>
<dbReference type="RefSeq" id="WP_344412614.1">
    <property type="nucleotide sequence ID" value="NZ_BAAAQK010000003.1"/>
</dbReference>
<dbReference type="Gene3D" id="1.20.1250.20">
    <property type="entry name" value="MFS general substrate transporter like domains"/>
    <property type="match status" value="2"/>
</dbReference>
<dbReference type="PANTHER" id="PTHR23523">
    <property type="match status" value="1"/>
</dbReference>
<evidence type="ECO:0000256" key="1">
    <source>
        <dbReference type="SAM" id="Phobius"/>
    </source>
</evidence>
<accession>A0ABN2MNS8</accession>
<feature type="transmembrane region" description="Helical" evidence="1">
    <location>
        <begin position="305"/>
        <end position="328"/>
    </location>
</feature>
<feature type="transmembrane region" description="Helical" evidence="1">
    <location>
        <begin position="282"/>
        <end position="299"/>
    </location>
</feature>
<dbReference type="Pfam" id="PF07690">
    <property type="entry name" value="MFS_1"/>
    <property type="match status" value="1"/>
</dbReference>
<proteinExistence type="predicted"/>
<dbReference type="EMBL" id="BAAAQK010000003">
    <property type="protein sequence ID" value="GAA1833013.1"/>
    <property type="molecule type" value="Genomic_DNA"/>
</dbReference>
<feature type="transmembrane region" description="Helical" evidence="1">
    <location>
        <begin position="369"/>
        <end position="391"/>
    </location>
</feature>
<organism evidence="2 3">
    <name type="scientific">Pseudonocardia ailaonensis</name>
    <dbReference type="NCBI Taxonomy" id="367279"/>
    <lineage>
        <taxon>Bacteria</taxon>
        <taxon>Bacillati</taxon>
        <taxon>Actinomycetota</taxon>
        <taxon>Actinomycetes</taxon>
        <taxon>Pseudonocardiales</taxon>
        <taxon>Pseudonocardiaceae</taxon>
        <taxon>Pseudonocardia</taxon>
    </lineage>
</organism>
<keyword evidence="1" id="KW-0812">Transmembrane</keyword>
<evidence type="ECO:0000313" key="2">
    <source>
        <dbReference type="EMBL" id="GAA1833013.1"/>
    </source>
</evidence>
<dbReference type="SUPFAM" id="SSF103473">
    <property type="entry name" value="MFS general substrate transporter"/>
    <property type="match status" value="1"/>
</dbReference>
<dbReference type="PANTHER" id="PTHR23523:SF2">
    <property type="entry name" value="2-NITROIMIDAZOLE TRANSPORTER"/>
    <property type="match status" value="1"/>
</dbReference>
<feature type="transmembrane region" description="Helical" evidence="1">
    <location>
        <begin position="216"/>
        <end position="238"/>
    </location>
</feature>
<protein>
    <submittedName>
        <fullName evidence="2">MFS transporter</fullName>
    </submittedName>
</protein>
<feature type="transmembrane region" description="Helical" evidence="1">
    <location>
        <begin position="84"/>
        <end position="102"/>
    </location>
</feature>
<dbReference type="InterPro" id="IPR036259">
    <property type="entry name" value="MFS_trans_sf"/>
</dbReference>
<reference evidence="2 3" key="1">
    <citation type="journal article" date="2019" name="Int. J. Syst. Evol. Microbiol.">
        <title>The Global Catalogue of Microorganisms (GCM) 10K type strain sequencing project: providing services to taxonomists for standard genome sequencing and annotation.</title>
        <authorList>
            <consortium name="The Broad Institute Genomics Platform"/>
            <consortium name="The Broad Institute Genome Sequencing Center for Infectious Disease"/>
            <person name="Wu L."/>
            <person name="Ma J."/>
        </authorList>
    </citation>
    <scope>NUCLEOTIDE SEQUENCE [LARGE SCALE GENOMIC DNA]</scope>
    <source>
        <strain evidence="2 3">JCM 16009</strain>
    </source>
</reference>
<dbReference type="InterPro" id="IPR052524">
    <property type="entry name" value="MFS_Cyanate_Porter"/>
</dbReference>
<gene>
    <name evidence="2" type="ORF">GCM10009836_08940</name>
</gene>
<evidence type="ECO:0000313" key="3">
    <source>
        <dbReference type="Proteomes" id="UP001500449"/>
    </source>
</evidence>
<feature type="transmembrane region" description="Helical" evidence="1">
    <location>
        <begin position="141"/>
        <end position="164"/>
    </location>
</feature>